<keyword evidence="8" id="KW-1185">Reference proteome</keyword>
<evidence type="ECO:0000256" key="2">
    <source>
        <dbReference type="ARBA" id="ARBA00022737"/>
    </source>
</evidence>
<evidence type="ECO:0000256" key="4">
    <source>
        <dbReference type="ARBA" id="ARBA00023180"/>
    </source>
</evidence>
<keyword evidence="4" id="KW-0325">Glycoprotein</keyword>
<dbReference type="EMBL" id="OY660879">
    <property type="protein sequence ID" value="CAJ1075387.1"/>
    <property type="molecule type" value="Genomic_DNA"/>
</dbReference>
<name>A0AAV1GP74_XYRNO</name>
<dbReference type="InterPro" id="IPR036772">
    <property type="entry name" value="SRCR-like_dom_sf"/>
</dbReference>
<dbReference type="Pfam" id="PF00530">
    <property type="entry name" value="SRCR"/>
    <property type="match status" value="1"/>
</dbReference>
<dbReference type="GO" id="GO:0016020">
    <property type="term" value="C:membrane"/>
    <property type="evidence" value="ECO:0007669"/>
    <property type="project" value="InterPro"/>
</dbReference>
<dbReference type="PROSITE" id="PS50287">
    <property type="entry name" value="SRCR_2"/>
    <property type="match status" value="1"/>
</dbReference>
<gene>
    <name evidence="7" type="ORF">XNOV1_A033240</name>
</gene>
<accession>A0AAV1GP74</accession>
<keyword evidence="1" id="KW-0732">Signal</keyword>
<dbReference type="Proteomes" id="UP001178508">
    <property type="component" value="Chromosome 16"/>
</dbReference>
<keyword evidence="3 5" id="KW-1015">Disulfide bond</keyword>
<organism evidence="7 8">
    <name type="scientific">Xyrichtys novacula</name>
    <name type="common">Pearly razorfish</name>
    <name type="synonym">Hemipteronotus novacula</name>
    <dbReference type="NCBI Taxonomy" id="13765"/>
    <lineage>
        <taxon>Eukaryota</taxon>
        <taxon>Metazoa</taxon>
        <taxon>Chordata</taxon>
        <taxon>Craniata</taxon>
        <taxon>Vertebrata</taxon>
        <taxon>Euteleostomi</taxon>
        <taxon>Actinopterygii</taxon>
        <taxon>Neopterygii</taxon>
        <taxon>Teleostei</taxon>
        <taxon>Neoteleostei</taxon>
        <taxon>Acanthomorphata</taxon>
        <taxon>Eupercaria</taxon>
        <taxon>Labriformes</taxon>
        <taxon>Labridae</taxon>
        <taxon>Xyrichtys</taxon>
    </lineage>
</organism>
<dbReference type="InterPro" id="IPR001190">
    <property type="entry name" value="SRCR"/>
</dbReference>
<evidence type="ECO:0000256" key="1">
    <source>
        <dbReference type="ARBA" id="ARBA00022729"/>
    </source>
</evidence>
<keyword evidence="2" id="KW-0677">Repeat</keyword>
<feature type="disulfide bond" evidence="5">
    <location>
        <begin position="39"/>
        <end position="49"/>
    </location>
</feature>
<dbReference type="SUPFAM" id="SSF56487">
    <property type="entry name" value="SRCR-like"/>
    <property type="match status" value="1"/>
</dbReference>
<evidence type="ECO:0000313" key="7">
    <source>
        <dbReference type="EMBL" id="CAJ1075387.1"/>
    </source>
</evidence>
<dbReference type="PANTHER" id="PTHR19331">
    <property type="entry name" value="SCAVENGER RECEPTOR DOMAIN-CONTAINING"/>
    <property type="match status" value="1"/>
</dbReference>
<dbReference type="Gene3D" id="3.10.250.10">
    <property type="entry name" value="SRCR-like domain"/>
    <property type="match status" value="1"/>
</dbReference>
<evidence type="ECO:0000256" key="5">
    <source>
        <dbReference type="PROSITE-ProRule" id="PRU00196"/>
    </source>
</evidence>
<comment type="caution">
    <text evidence="5">Lacks conserved residue(s) required for the propagation of feature annotation.</text>
</comment>
<keyword evidence="7" id="KW-0675">Receptor</keyword>
<dbReference type="PANTHER" id="PTHR19331:SF465">
    <property type="entry name" value="EGG PEPTIDE SPERACT RECEPTOR"/>
    <property type="match status" value="1"/>
</dbReference>
<feature type="domain" description="SRCR" evidence="6">
    <location>
        <begin position="1"/>
        <end position="70"/>
    </location>
</feature>
<protein>
    <submittedName>
        <fullName evidence="7">Scavenger receptor cysteine-rich type 1 protein M130</fullName>
    </submittedName>
</protein>
<evidence type="ECO:0000313" key="8">
    <source>
        <dbReference type="Proteomes" id="UP001178508"/>
    </source>
</evidence>
<evidence type="ECO:0000256" key="3">
    <source>
        <dbReference type="ARBA" id="ARBA00023157"/>
    </source>
</evidence>
<evidence type="ECO:0000259" key="6">
    <source>
        <dbReference type="PROSITE" id="PS50287"/>
    </source>
</evidence>
<dbReference type="FunFam" id="3.10.250.10:FF:000057">
    <property type="entry name" value="Uncharacterized protein"/>
    <property type="match status" value="1"/>
</dbReference>
<sequence>MNDAQVVCRQLGCGPAVNAPQSAHFGQGSGPIFLDDVACSGSESYLSDCRHPGFGTENCGHGEDAGVVCSVAVRAVNYDKVEEVEDLEYENLDFIKTEKNFKTETEGGDEDCE</sequence>
<dbReference type="AlphaFoldDB" id="A0AAV1GP74"/>
<feature type="disulfide bond" evidence="5">
    <location>
        <begin position="8"/>
        <end position="69"/>
    </location>
</feature>
<reference evidence="7" key="1">
    <citation type="submission" date="2023-08" db="EMBL/GenBank/DDBJ databases">
        <authorList>
            <person name="Alioto T."/>
            <person name="Alioto T."/>
            <person name="Gomez Garrido J."/>
        </authorList>
    </citation>
    <scope>NUCLEOTIDE SEQUENCE</scope>
</reference>
<dbReference type="PRINTS" id="PR00258">
    <property type="entry name" value="SPERACTRCPTR"/>
</dbReference>
<dbReference type="SMART" id="SM00202">
    <property type="entry name" value="SR"/>
    <property type="match status" value="1"/>
</dbReference>
<proteinExistence type="predicted"/>